<keyword evidence="1" id="KW-0472">Membrane</keyword>
<evidence type="ECO:0008006" key="4">
    <source>
        <dbReference type="Google" id="ProtNLM"/>
    </source>
</evidence>
<evidence type="ECO:0000313" key="2">
    <source>
        <dbReference type="EMBL" id="ETW37990.1"/>
    </source>
</evidence>
<name>A0A024WC92_PLAFA</name>
<dbReference type="Pfam" id="PF02009">
    <property type="entry name" value="RIFIN"/>
    <property type="match status" value="1"/>
</dbReference>
<organism evidence="2 3">
    <name type="scientific">Plasmodium falciparum Tanzania</name>
    <name type="common">2000708</name>
    <dbReference type="NCBI Taxonomy" id="1036725"/>
    <lineage>
        <taxon>Eukaryota</taxon>
        <taxon>Sar</taxon>
        <taxon>Alveolata</taxon>
        <taxon>Apicomplexa</taxon>
        <taxon>Aconoidasida</taxon>
        <taxon>Haemosporida</taxon>
        <taxon>Plasmodiidae</taxon>
        <taxon>Plasmodium</taxon>
        <taxon>Plasmodium (Laverania)</taxon>
    </lineage>
</organism>
<keyword evidence="1" id="KW-0812">Transmembrane</keyword>
<dbReference type="NCBIfam" id="TIGR01477">
    <property type="entry name" value="RIFIN"/>
    <property type="match status" value="1"/>
</dbReference>
<accession>A0A024WC92</accession>
<protein>
    <recommendedName>
        <fullName evidence="4">Surface antigen</fullName>
    </recommendedName>
</protein>
<dbReference type="InterPro" id="IPR006373">
    <property type="entry name" value="VSA_Rifin"/>
</dbReference>
<proteinExistence type="predicted"/>
<evidence type="ECO:0000313" key="3">
    <source>
        <dbReference type="Proteomes" id="UP000030708"/>
    </source>
</evidence>
<evidence type="ECO:0000256" key="1">
    <source>
        <dbReference type="SAM" id="Phobius"/>
    </source>
</evidence>
<dbReference type="Proteomes" id="UP000030708">
    <property type="component" value="Unassembled WGS sequence"/>
</dbReference>
<keyword evidence="1" id="KW-1133">Transmembrane helix</keyword>
<dbReference type="EMBL" id="KI926333">
    <property type="protein sequence ID" value="ETW37990.1"/>
    <property type="molecule type" value="Genomic_DNA"/>
</dbReference>
<reference evidence="2 3" key="1">
    <citation type="submission" date="2013-02" db="EMBL/GenBank/DDBJ databases">
        <title>The Genome Annotation of Plasmodium falciparum Tanzania (2000708).</title>
        <authorList>
            <consortium name="The Broad Institute Genome Sequencing Platform"/>
            <consortium name="The Broad Institute Genome Sequencing Center for Infectious Disease"/>
            <person name="Neafsey D."/>
            <person name="Hoffman S."/>
            <person name="Volkman S."/>
            <person name="Rosenthal P."/>
            <person name="Walker B."/>
            <person name="Young S.K."/>
            <person name="Zeng Q."/>
            <person name="Gargeya S."/>
            <person name="Fitzgerald M."/>
            <person name="Haas B."/>
            <person name="Abouelleil A."/>
            <person name="Allen A.W."/>
            <person name="Alvarado L."/>
            <person name="Arachchi H.M."/>
            <person name="Berlin A.M."/>
            <person name="Chapman S.B."/>
            <person name="Gainer-Dewar J."/>
            <person name="Goldberg J."/>
            <person name="Griggs A."/>
            <person name="Gujja S."/>
            <person name="Hansen M."/>
            <person name="Howarth C."/>
            <person name="Imamovic A."/>
            <person name="Ireland A."/>
            <person name="Larimer J."/>
            <person name="McCowan C."/>
            <person name="Murphy C."/>
            <person name="Pearson M."/>
            <person name="Poon T.W."/>
            <person name="Priest M."/>
            <person name="Roberts A."/>
            <person name="Saif S."/>
            <person name="Shea T."/>
            <person name="Sisk P."/>
            <person name="Sykes S."/>
            <person name="Wortman J."/>
            <person name="Nusbaum C."/>
            <person name="Birren B."/>
        </authorList>
    </citation>
    <scope>NUCLEOTIDE SEQUENCE [LARGE SCALE GENOMIC DNA]</scope>
    <source>
        <strain evidence="3">Tanzania (2000708)</strain>
    </source>
</reference>
<reference evidence="2 3" key="2">
    <citation type="submission" date="2013-02" db="EMBL/GenBank/DDBJ databases">
        <title>The Genome Sequence of Plasmodium falciparum Tanzania (2000708).</title>
        <authorList>
            <consortium name="The Broad Institute Genome Sequencing Platform"/>
            <consortium name="The Broad Institute Genome Sequencing Center for Infectious Disease"/>
            <person name="Neafsey D."/>
            <person name="Cheeseman I."/>
            <person name="Volkman S."/>
            <person name="Adams J."/>
            <person name="Walker B."/>
            <person name="Young S.K."/>
            <person name="Zeng Q."/>
            <person name="Gargeya S."/>
            <person name="Fitzgerald M."/>
            <person name="Haas B."/>
            <person name="Abouelleil A."/>
            <person name="Alvarado L."/>
            <person name="Arachchi H.M."/>
            <person name="Berlin A.M."/>
            <person name="Chapman S.B."/>
            <person name="Dewar J."/>
            <person name="Goldberg J."/>
            <person name="Griggs A."/>
            <person name="Gujja S."/>
            <person name="Hansen M."/>
            <person name="Howarth C."/>
            <person name="Imamovic A."/>
            <person name="Larimer J."/>
            <person name="McCowan C."/>
            <person name="Murphy C."/>
            <person name="Neiman D."/>
            <person name="Pearson M."/>
            <person name="Priest M."/>
            <person name="Roberts A."/>
            <person name="Saif S."/>
            <person name="Shea T."/>
            <person name="Sisk P."/>
            <person name="Sykes S."/>
            <person name="Wortman J."/>
            <person name="Nusbaum C."/>
            <person name="Birren B."/>
        </authorList>
    </citation>
    <scope>NUCLEOTIDE SEQUENCE [LARGE SCALE GENOMIC DNA]</scope>
    <source>
        <strain evidence="3">Tanzania (2000708)</strain>
    </source>
</reference>
<dbReference type="AlphaFoldDB" id="A0A024WC92"/>
<gene>
    <name evidence="2" type="ORF">PFTANZ_01308</name>
</gene>
<sequence length="265" mass="28647">MEQQLTTLETKITTDDILTCICEKSIAEKAEKGCLRCGYGLGSVAPMIGLTGSVAVNVWKTAELAAATAAAEQAGAAAGIKAGHLAGTKVVIEQLHTLGISLLGDKPLETIIDVTNYMNVSVINDNVYSHYITLCTPRSVNGLLVSNFNISDRFCNLVHSNHLDSFRSSLAQAIIKKKVEEAVAKGTQAADLFAEATTKEATEAAIKTSTEAIDAATTTYYTPIIASIVAIVVIVLILVIIYKILRYRRKRKMKKKLQYIKLLEE</sequence>
<feature type="transmembrane region" description="Helical" evidence="1">
    <location>
        <begin position="220"/>
        <end position="245"/>
    </location>
</feature>